<dbReference type="SUPFAM" id="SSF52058">
    <property type="entry name" value="L domain-like"/>
    <property type="match status" value="1"/>
</dbReference>
<keyword evidence="7 10" id="KW-0472">Membrane</keyword>
<dbReference type="Gene3D" id="1.10.510.10">
    <property type="entry name" value="Transferase(Phosphotransferase) domain 1"/>
    <property type="match status" value="1"/>
</dbReference>
<name>A0AAP0FKH1_9MAGN</name>
<dbReference type="InterPro" id="IPR032675">
    <property type="entry name" value="LRR_dom_sf"/>
</dbReference>
<dbReference type="EMBL" id="JBBNAF010000010">
    <property type="protein sequence ID" value="KAK9108002.1"/>
    <property type="molecule type" value="Genomic_DNA"/>
</dbReference>
<feature type="chain" id="PRO_5042987722" description="Protein kinase domain-containing protein" evidence="11">
    <location>
        <begin position="27"/>
        <end position="631"/>
    </location>
</feature>
<dbReference type="GO" id="GO:0005524">
    <property type="term" value="F:ATP binding"/>
    <property type="evidence" value="ECO:0007669"/>
    <property type="project" value="UniProtKB-UniRule"/>
</dbReference>
<dbReference type="Gene3D" id="3.30.200.20">
    <property type="entry name" value="Phosphorylase Kinase, domain 1"/>
    <property type="match status" value="1"/>
</dbReference>
<dbReference type="Pfam" id="PF00069">
    <property type="entry name" value="Pkinase"/>
    <property type="match status" value="1"/>
</dbReference>
<keyword evidence="8" id="KW-0067">ATP-binding</keyword>
<sequence length="631" mass="69995">MGQNSIWVAFLSLFLIIFLLLHSTSAETEEAKQSLISFMSKLTVSNGPIDHSWGWTNNTDPCKDGWKGVTCDSKSVYVRKIDLESLNLTGTLDANAICTVETLTRLSLKHNSIYGEISEAIGNCSQLTHLLLTDNKFSGYVPNSVSTLINLKRLEVANNNISGDLPDLAKISGLISFLAENNGLTGKIPRFDFANLQQFNVSNNNFSGPVPDLQGKFFLSSVYGNPELCGPPTTNTCPSKVGIRKVEHVLMYSGYAVLGLLFLLLIVFKSMKKNKKDDGDVKKEEKIMEVKKGKDVSVDLSADMPSNASSEYKSSMSKPISHSSTDQSALVSTSMVVLTSPVVKGLKFEDLLKAPAELLGRGKHGSLYKITLENGKALVVKRIKDWSISSEEFKKRMQKIDQVRHPNVLPLVAFYCSKQEKLMVYEYQPDGSLFSLLLQGPQNGQNLDWGSRLNIATIVAESLAFMHKELQDNGIAHGNLKSSNILFNKKMEPRLSEYGLMPTENQDHAPTLSLSSNDYKTNRDHSRDTFKVDMYGLGIVLLEILTGKLHYNNGFNLGGWVHSVVREEWTAEVFDRALIEEGANEERMVNLLQIALKCINPSLENRPTLDEVSVVISAIKDEEDRSIVSEV</sequence>
<evidence type="ECO:0000256" key="8">
    <source>
        <dbReference type="PROSITE-ProRule" id="PRU10141"/>
    </source>
</evidence>
<evidence type="ECO:0000256" key="10">
    <source>
        <dbReference type="SAM" id="Phobius"/>
    </source>
</evidence>
<dbReference type="PANTHER" id="PTHR48007:SF79">
    <property type="entry name" value="(WILD MALAYSIAN BANANA) HYPOTHETICAL PROTEIN"/>
    <property type="match status" value="1"/>
</dbReference>
<dbReference type="InterPro" id="IPR046959">
    <property type="entry name" value="PRK1-6/SRF4-like"/>
</dbReference>
<proteinExistence type="predicted"/>
<dbReference type="GO" id="GO:0016020">
    <property type="term" value="C:membrane"/>
    <property type="evidence" value="ECO:0007669"/>
    <property type="project" value="UniProtKB-SubCell"/>
</dbReference>
<keyword evidence="3 10" id="KW-0812">Transmembrane</keyword>
<dbReference type="PANTHER" id="PTHR48007">
    <property type="entry name" value="LEUCINE-RICH REPEAT RECEPTOR-LIKE PROTEIN KINASE PXC1"/>
    <property type="match status" value="1"/>
</dbReference>
<feature type="binding site" evidence="8">
    <location>
        <position position="381"/>
    </location>
    <ligand>
        <name>ATP</name>
        <dbReference type="ChEBI" id="CHEBI:30616"/>
    </ligand>
</feature>
<reference evidence="13 14" key="1">
    <citation type="submission" date="2024-01" db="EMBL/GenBank/DDBJ databases">
        <title>Genome assemblies of Stephania.</title>
        <authorList>
            <person name="Yang L."/>
        </authorList>
    </citation>
    <scope>NUCLEOTIDE SEQUENCE [LARGE SCALE GENOMIC DNA]</scope>
    <source>
        <strain evidence="13">YNDBR</strain>
        <tissue evidence="13">Leaf</tissue>
    </source>
</reference>
<dbReference type="InterPro" id="IPR000719">
    <property type="entry name" value="Prot_kinase_dom"/>
</dbReference>
<dbReference type="AlphaFoldDB" id="A0AAP0FKH1"/>
<dbReference type="InterPro" id="IPR001611">
    <property type="entry name" value="Leu-rich_rpt"/>
</dbReference>
<evidence type="ECO:0000256" key="1">
    <source>
        <dbReference type="ARBA" id="ARBA00004370"/>
    </source>
</evidence>
<organism evidence="13 14">
    <name type="scientific">Stephania yunnanensis</name>
    <dbReference type="NCBI Taxonomy" id="152371"/>
    <lineage>
        <taxon>Eukaryota</taxon>
        <taxon>Viridiplantae</taxon>
        <taxon>Streptophyta</taxon>
        <taxon>Embryophyta</taxon>
        <taxon>Tracheophyta</taxon>
        <taxon>Spermatophyta</taxon>
        <taxon>Magnoliopsida</taxon>
        <taxon>Ranunculales</taxon>
        <taxon>Menispermaceae</taxon>
        <taxon>Menispermoideae</taxon>
        <taxon>Cissampelideae</taxon>
        <taxon>Stephania</taxon>
    </lineage>
</organism>
<evidence type="ECO:0000259" key="12">
    <source>
        <dbReference type="PROSITE" id="PS50011"/>
    </source>
</evidence>
<accession>A0AAP0FKH1</accession>
<dbReference type="GO" id="GO:0004672">
    <property type="term" value="F:protein kinase activity"/>
    <property type="evidence" value="ECO:0007669"/>
    <property type="project" value="InterPro"/>
</dbReference>
<feature type="signal peptide" evidence="11">
    <location>
        <begin position="1"/>
        <end position="26"/>
    </location>
</feature>
<dbReference type="PROSITE" id="PS50011">
    <property type="entry name" value="PROTEIN_KINASE_DOM"/>
    <property type="match status" value="1"/>
</dbReference>
<evidence type="ECO:0000313" key="14">
    <source>
        <dbReference type="Proteomes" id="UP001420932"/>
    </source>
</evidence>
<comment type="caution">
    <text evidence="13">The sequence shown here is derived from an EMBL/GenBank/DDBJ whole genome shotgun (WGS) entry which is preliminary data.</text>
</comment>
<feature type="region of interest" description="Disordered" evidence="9">
    <location>
        <begin position="300"/>
        <end position="320"/>
    </location>
</feature>
<evidence type="ECO:0000256" key="11">
    <source>
        <dbReference type="SAM" id="SignalP"/>
    </source>
</evidence>
<keyword evidence="8" id="KW-0547">Nucleotide-binding</keyword>
<dbReference type="Gene3D" id="3.80.10.10">
    <property type="entry name" value="Ribonuclease Inhibitor"/>
    <property type="match status" value="1"/>
</dbReference>
<feature type="domain" description="Protein kinase" evidence="12">
    <location>
        <begin position="353"/>
        <end position="616"/>
    </location>
</feature>
<comment type="subcellular location">
    <subcellularLocation>
        <location evidence="1">Membrane</location>
    </subcellularLocation>
</comment>
<evidence type="ECO:0000256" key="3">
    <source>
        <dbReference type="ARBA" id="ARBA00022692"/>
    </source>
</evidence>
<dbReference type="Proteomes" id="UP001420932">
    <property type="component" value="Unassembled WGS sequence"/>
</dbReference>
<protein>
    <recommendedName>
        <fullName evidence="12">Protein kinase domain-containing protein</fullName>
    </recommendedName>
</protein>
<keyword evidence="14" id="KW-1185">Reference proteome</keyword>
<keyword evidence="5" id="KW-0677">Repeat</keyword>
<dbReference type="FunFam" id="3.80.10.10:FF:000400">
    <property type="entry name" value="Nuclear pore complex protein NUP107"/>
    <property type="match status" value="1"/>
</dbReference>
<dbReference type="Pfam" id="PF00560">
    <property type="entry name" value="LRR_1"/>
    <property type="match status" value="2"/>
</dbReference>
<dbReference type="SUPFAM" id="SSF56112">
    <property type="entry name" value="Protein kinase-like (PK-like)"/>
    <property type="match status" value="1"/>
</dbReference>
<dbReference type="InterPro" id="IPR017441">
    <property type="entry name" value="Protein_kinase_ATP_BS"/>
</dbReference>
<gene>
    <name evidence="13" type="ORF">Syun_024013</name>
</gene>
<evidence type="ECO:0000256" key="5">
    <source>
        <dbReference type="ARBA" id="ARBA00022737"/>
    </source>
</evidence>
<feature type="transmembrane region" description="Helical" evidence="10">
    <location>
        <begin position="249"/>
        <end position="268"/>
    </location>
</feature>
<dbReference type="PROSITE" id="PS00107">
    <property type="entry name" value="PROTEIN_KINASE_ATP"/>
    <property type="match status" value="1"/>
</dbReference>
<keyword evidence="6 10" id="KW-1133">Transmembrane helix</keyword>
<dbReference type="InterPro" id="IPR011009">
    <property type="entry name" value="Kinase-like_dom_sf"/>
</dbReference>
<evidence type="ECO:0000256" key="7">
    <source>
        <dbReference type="ARBA" id="ARBA00023136"/>
    </source>
</evidence>
<evidence type="ECO:0000256" key="2">
    <source>
        <dbReference type="ARBA" id="ARBA00022614"/>
    </source>
</evidence>
<keyword evidence="4 11" id="KW-0732">Signal</keyword>
<evidence type="ECO:0000256" key="4">
    <source>
        <dbReference type="ARBA" id="ARBA00022729"/>
    </source>
</evidence>
<evidence type="ECO:0000313" key="13">
    <source>
        <dbReference type="EMBL" id="KAK9108002.1"/>
    </source>
</evidence>
<keyword evidence="2" id="KW-0433">Leucine-rich repeat</keyword>
<dbReference type="InterPro" id="IPR013210">
    <property type="entry name" value="LRR_N_plant-typ"/>
</dbReference>
<evidence type="ECO:0000256" key="6">
    <source>
        <dbReference type="ARBA" id="ARBA00022989"/>
    </source>
</evidence>
<dbReference type="Pfam" id="PF08263">
    <property type="entry name" value="LRRNT_2"/>
    <property type="match status" value="1"/>
</dbReference>
<evidence type="ECO:0000256" key="9">
    <source>
        <dbReference type="SAM" id="MobiDB-lite"/>
    </source>
</evidence>
<feature type="compositionally biased region" description="Polar residues" evidence="9">
    <location>
        <begin position="304"/>
        <end position="313"/>
    </location>
</feature>